<keyword evidence="8" id="KW-0315">Glutamine amidotransferase</keyword>
<feature type="domain" description="Glutamate synthase" evidence="15">
    <location>
        <begin position="9"/>
        <end position="136"/>
    </location>
</feature>
<name>K1TLX1_9ZZZZ</name>
<sequence length="136" mass="15098">MRSGGDEHLYNPATIHMLQESTRRGDYQMFKQYTAMVNDEDSIKNLRGLMDFNYPKKGVPIEEVEPVESIVTRFKTGAMSYGSISKEAHETMAIAMNHLHGKSNSGEGGEDLDRLTVGPDGLNRCSAIKQVASGRF</sequence>
<keyword evidence="11" id="KW-0411">Iron-sulfur</keyword>
<keyword evidence="9" id="KW-0560">Oxidoreductase</keyword>
<evidence type="ECO:0000256" key="7">
    <source>
        <dbReference type="ARBA" id="ARBA00022723"/>
    </source>
</evidence>
<evidence type="ECO:0000256" key="13">
    <source>
        <dbReference type="ARBA" id="ARBA00023291"/>
    </source>
</evidence>
<protein>
    <submittedName>
        <fullName evidence="16">Protein containing Glutamate synthase, central-C domain protein</fullName>
    </submittedName>
</protein>
<comment type="similarity">
    <text evidence="3">Belongs to the glutamate synthase family.</text>
</comment>
<proteinExistence type="inferred from homology"/>
<evidence type="ECO:0000256" key="4">
    <source>
        <dbReference type="ARBA" id="ARBA00022605"/>
    </source>
</evidence>
<dbReference type="GO" id="GO:0051538">
    <property type="term" value="F:3 iron, 4 sulfur cluster binding"/>
    <property type="evidence" value="ECO:0007669"/>
    <property type="project" value="UniProtKB-KW"/>
</dbReference>
<dbReference type="Gene3D" id="3.20.20.70">
    <property type="entry name" value="Aldolase class I"/>
    <property type="match status" value="1"/>
</dbReference>
<evidence type="ECO:0000256" key="5">
    <source>
        <dbReference type="ARBA" id="ARBA00022630"/>
    </source>
</evidence>
<evidence type="ECO:0000256" key="1">
    <source>
        <dbReference type="ARBA" id="ARBA00001917"/>
    </source>
</evidence>
<dbReference type="Pfam" id="PF01645">
    <property type="entry name" value="Glu_synthase"/>
    <property type="match status" value="1"/>
</dbReference>
<feature type="non-terminal residue" evidence="16">
    <location>
        <position position="136"/>
    </location>
</feature>
<organism evidence="16">
    <name type="scientific">human gut metagenome</name>
    <dbReference type="NCBI Taxonomy" id="408170"/>
    <lineage>
        <taxon>unclassified sequences</taxon>
        <taxon>metagenomes</taxon>
        <taxon>organismal metagenomes</taxon>
    </lineage>
</organism>
<dbReference type="InterPro" id="IPR050711">
    <property type="entry name" value="ET-N_metabolism_enzyme"/>
</dbReference>
<keyword evidence="13" id="KW-0003">3Fe-4S</keyword>
<evidence type="ECO:0000256" key="3">
    <source>
        <dbReference type="ARBA" id="ARBA00009716"/>
    </source>
</evidence>
<dbReference type="PANTHER" id="PTHR11938:SF133">
    <property type="entry name" value="GLUTAMATE SYNTHASE (NADH)"/>
    <property type="match status" value="1"/>
</dbReference>
<keyword evidence="7" id="KW-0479">Metal-binding</keyword>
<keyword evidence="10" id="KW-0408">Iron</keyword>
<gene>
    <name evidence="16" type="ORF">OBE_02062</name>
</gene>
<keyword evidence="5" id="KW-0285">Flavoprotein</keyword>
<keyword evidence="4" id="KW-0028">Amino-acid biosynthesis</keyword>
<dbReference type="AlphaFoldDB" id="K1TLX1"/>
<dbReference type="GO" id="GO:0006537">
    <property type="term" value="P:glutamate biosynthetic process"/>
    <property type="evidence" value="ECO:0007669"/>
    <property type="project" value="UniProtKB-KW"/>
</dbReference>
<evidence type="ECO:0000256" key="8">
    <source>
        <dbReference type="ARBA" id="ARBA00022962"/>
    </source>
</evidence>
<dbReference type="PANTHER" id="PTHR11938">
    <property type="entry name" value="FAD NADPH DEHYDROGENASE/OXIDOREDUCTASE"/>
    <property type="match status" value="1"/>
</dbReference>
<evidence type="ECO:0000259" key="15">
    <source>
        <dbReference type="Pfam" id="PF01645"/>
    </source>
</evidence>
<evidence type="ECO:0000256" key="9">
    <source>
        <dbReference type="ARBA" id="ARBA00023002"/>
    </source>
</evidence>
<dbReference type="InterPro" id="IPR002932">
    <property type="entry name" value="Glu_synthdom"/>
</dbReference>
<evidence type="ECO:0000256" key="14">
    <source>
        <dbReference type="ARBA" id="ARBA00029440"/>
    </source>
</evidence>
<keyword evidence="12" id="KW-0314">Glutamate biosynthesis</keyword>
<evidence type="ECO:0000256" key="10">
    <source>
        <dbReference type="ARBA" id="ARBA00023004"/>
    </source>
</evidence>
<comment type="caution">
    <text evidence="16">The sequence shown here is derived from an EMBL/GenBank/DDBJ whole genome shotgun (WGS) entry which is preliminary data.</text>
</comment>
<comment type="pathway">
    <text evidence="14">Amino-acid biosynthesis.</text>
</comment>
<evidence type="ECO:0000313" key="16">
    <source>
        <dbReference type="EMBL" id="EKC74082.1"/>
    </source>
</evidence>
<dbReference type="EMBL" id="AJWZ01001341">
    <property type="protein sequence ID" value="EKC74082.1"/>
    <property type="molecule type" value="Genomic_DNA"/>
</dbReference>
<dbReference type="GO" id="GO:0019676">
    <property type="term" value="P:ammonia assimilation cycle"/>
    <property type="evidence" value="ECO:0007669"/>
    <property type="project" value="TreeGrafter"/>
</dbReference>
<dbReference type="SUPFAM" id="SSF51395">
    <property type="entry name" value="FMN-linked oxidoreductases"/>
    <property type="match status" value="1"/>
</dbReference>
<comment type="cofactor">
    <cofactor evidence="2">
        <name>[3Fe-4S] cluster</name>
        <dbReference type="ChEBI" id="CHEBI:21137"/>
    </cofactor>
</comment>
<evidence type="ECO:0000256" key="6">
    <source>
        <dbReference type="ARBA" id="ARBA00022643"/>
    </source>
</evidence>
<accession>K1TLX1</accession>
<dbReference type="InterPro" id="IPR013785">
    <property type="entry name" value="Aldolase_TIM"/>
</dbReference>
<dbReference type="GO" id="GO:0015930">
    <property type="term" value="F:glutamate synthase activity"/>
    <property type="evidence" value="ECO:0007669"/>
    <property type="project" value="InterPro"/>
</dbReference>
<reference evidence="16" key="1">
    <citation type="journal article" date="2013" name="Environ. Microbiol.">
        <title>Microbiota from the distal guts of lean and obese adolescents exhibit partial functional redundancy besides clear differences in community structure.</title>
        <authorList>
            <person name="Ferrer M."/>
            <person name="Ruiz A."/>
            <person name="Lanza F."/>
            <person name="Haange S.B."/>
            <person name="Oberbach A."/>
            <person name="Till H."/>
            <person name="Bargiela R."/>
            <person name="Campoy C."/>
            <person name="Segura M.T."/>
            <person name="Richter M."/>
            <person name="von Bergen M."/>
            <person name="Seifert J."/>
            <person name="Suarez A."/>
        </authorList>
    </citation>
    <scope>NUCLEOTIDE SEQUENCE</scope>
</reference>
<dbReference type="GO" id="GO:0046872">
    <property type="term" value="F:metal ion binding"/>
    <property type="evidence" value="ECO:0007669"/>
    <property type="project" value="UniProtKB-KW"/>
</dbReference>
<keyword evidence="6" id="KW-0288">FMN</keyword>
<evidence type="ECO:0000256" key="11">
    <source>
        <dbReference type="ARBA" id="ARBA00023014"/>
    </source>
</evidence>
<evidence type="ECO:0000256" key="2">
    <source>
        <dbReference type="ARBA" id="ARBA00001927"/>
    </source>
</evidence>
<evidence type="ECO:0000256" key="12">
    <source>
        <dbReference type="ARBA" id="ARBA00023164"/>
    </source>
</evidence>
<comment type="cofactor">
    <cofactor evidence="1">
        <name>FMN</name>
        <dbReference type="ChEBI" id="CHEBI:58210"/>
    </cofactor>
</comment>